<organism evidence="1 2">
    <name type="scientific">Bodo saltans</name>
    <name type="common">Flagellated protozoan</name>
    <dbReference type="NCBI Taxonomy" id="75058"/>
    <lineage>
        <taxon>Eukaryota</taxon>
        <taxon>Discoba</taxon>
        <taxon>Euglenozoa</taxon>
        <taxon>Kinetoplastea</taxon>
        <taxon>Metakinetoplastina</taxon>
        <taxon>Eubodonida</taxon>
        <taxon>Bodonidae</taxon>
        <taxon>Bodo</taxon>
    </lineage>
</organism>
<dbReference type="OrthoDB" id="274824at2759"/>
<gene>
    <name evidence="1" type="ORF">BSAL_30245</name>
</gene>
<dbReference type="OMA" id="RHPYHAP"/>
<reference evidence="2" key="1">
    <citation type="submission" date="2015-09" db="EMBL/GenBank/DDBJ databases">
        <authorList>
            <consortium name="Pathogen Informatics"/>
        </authorList>
    </citation>
    <scope>NUCLEOTIDE SEQUENCE [LARGE SCALE GENOMIC DNA]</scope>
    <source>
        <strain evidence="2">Lake Konstanz</strain>
    </source>
</reference>
<protein>
    <submittedName>
        <fullName evidence="1">Uncharacterized protein</fullName>
    </submittedName>
</protein>
<accession>A0A0S4JPV6</accession>
<evidence type="ECO:0000313" key="1">
    <source>
        <dbReference type="EMBL" id="CUG91109.1"/>
    </source>
</evidence>
<proteinExistence type="predicted"/>
<dbReference type="Proteomes" id="UP000051952">
    <property type="component" value="Unassembled WGS sequence"/>
</dbReference>
<dbReference type="VEuPathDB" id="TriTrypDB:BSAL_30245"/>
<sequence>MHRAAILKAPSNAVWRAAPLPLEFHLALETGDWQKALRSYQSHPFHAPPVDTFDLLKLVMHSTGVRMEDVKSRFSEKVKLASSLQRRVLDEVEWAKFWEALNQGDSKVISQALAGAKVHGIAQQIGVAEACAVLIKSSGQQWKDDIVESVPFGTVTRNNLVTVALERQRWDVAVELLRNIRLSKADVSSLWPLIATFEWQHALLIVSNCVKSAVPFETVLPHLLDDGCDLSMLSEHLERASVLGDVDVVAPLLAHAAKTEQWDYVDRAMDHLADIGTISDATFRAFQRMCSLHGTGAVCRRLQESDIPLHSVTMDVLEQLNL</sequence>
<dbReference type="EMBL" id="CYKH01001890">
    <property type="protein sequence ID" value="CUG91109.1"/>
    <property type="molecule type" value="Genomic_DNA"/>
</dbReference>
<keyword evidence="2" id="KW-1185">Reference proteome</keyword>
<dbReference type="AlphaFoldDB" id="A0A0S4JPV6"/>
<evidence type="ECO:0000313" key="2">
    <source>
        <dbReference type="Proteomes" id="UP000051952"/>
    </source>
</evidence>
<name>A0A0S4JPV6_BODSA</name>